<sequence length="204" mass="24444">MGSTTIVTTTTPEICQTSSLKIVRSMFSRGFAERHDLEQYFWTESTVKRLMNSLNDFYEECCCLTTPSLAHGWHLEGREEWLLDIDRRFEYLPKFRYFNLISPENIEEEFQIIIFDPPFFYISMEQMYKAVCKIVKDNFKTKILIGFLKREERELMKYFGIFGIKPTNFLLEYAQVKPNKWKNYCLYSNVDLPGIKRMKKCNNY</sequence>
<evidence type="ECO:0000313" key="1">
    <source>
        <dbReference type="Proteomes" id="UP000887579"/>
    </source>
</evidence>
<proteinExistence type="predicted"/>
<organism evidence="1 2">
    <name type="scientific">Panagrolaimus sp. ES5</name>
    <dbReference type="NCBI Taxonomy" id="591445"/>
    <lineage>
        <taxon>Eukaryota</taxon>
        <taxon>Metazoa</taxon>
        <taxon>Ecdysozoa</taxon>
        <taxon>Nematoda</taxon>
        <taxon>Chromadorea</taxon>
        <taxon>Rhabditida</taxon>
        <taxon>Tylenchina</taxon>
        <taxon>Panagrolaimomorpha</taxon>
        <taxon>Panagrolaimoidea</taxon>
        <taxon>Panagrolaimidae</taxon>
        <taxon>Panagrolaimus</taxon>
    </lineage>
</organism>
<dbReference type="Proteomes" id="UP000887579">
    <property type="component" value="Unplaced"/>
</dbReference>
<evidence type="ECO:0000313" key="2">
    <source>
        <dbReference type="WBParaSite" id="ES5_v2.g9041.t1"/>
    </source>
</evidence>
<protein>
    <submittedName>
        <fullName evidence="2">N6-adenine methyltransferase</fullName>
    </submittedName>
</protein>
<name>A0AC34GWR1_9BILA</name>
<dbReference type="WBParaSite" id="ES5_v2.g9041.t1">
    <property type="protein sequence ID" value="ES5_v2.g9041.t1"/>
    <property type="gene ID" value="ES5_v2.g9041"/>
</dbReference>
<accession>A0AC34GWR1</accession>
<reference evidence="2" key="1">
    <citation type="submission" date="2022-11" db="UniProtKB">
        <authorList>
            <consortium name="WormBaseParasite"/>
        </authorList>
    </citation>
    <scope>IDENTIFICATION</scope>
</reference>